<dbReference type="Proteomes" id="UP000278006">
    <property type="component" value="Unassembled WGS sequence"/>
</dbReference>
<organism evidence="3 4">
    <name type="scientific">Corticibacter populi</name>
    <dbReference type="NCBI Taxonomy" id="1550736"/>
    <lineage>
        <taxon>Bacteria</taxon>
        <taxon>Pseudomonadati</taxon>
        <taxon>Pseudomonadota</taxon>
        <taxon>Betaproteobacteria</taxon>
        <taxon>Burkholderiales</taxon>
        <taxon>Comamonadaceae</taxon>
        <taxon>Corticibacter</taxon>
    </lineage>
</organism>
<gene>
    <name evidence="3" type="ORF">D8I35_07130</name>
</gene>
<evidence type="ECO:0000313" key="4">
    <source>
        <dbReference type="Proteomes" id="UP000278006"/>
    </source>
</evidence>
<evidence type="ECO:0000259" key="2">
    <source>
        <dbReference type="Pfam" id="PF00437"/>
    </source>
</evidence>
<evidence type="ECO:0000313" key="3">
    <source>
        <dbReference type="EMBL" id="RMX06315.1"/>
    </source>
</evidence>
<feature type="domain" description="Bacterial type II secretion system protein E" evidence="2">
    <location>
        <begin position="89"/>
        <end position="367"/>
    </location>
</feature>
<evidence type="ECO:0000256" key="1">
    <source>
        <dbReference type="ARBA" id="ARBA00006611"/>
    </source>
</evidence>
<proteinExistence type="inferred from homology"/>
<dbReference type="Pfam" id="PF00437">
    <property type="entry name" value="T2SSE"/>
    <property type="match status" value="1"/>
</dbReference>
<dbReference type="PANTHER" id="PTHR30486:SF15">
    <property type="entry name" value="TYPE II_IV SECRETION SYSTEM ATPASE"/>
    <property type="match status" value="1"/>
</dbReference>
<dbReference type="OrthoDB" id="9810761at2"/>
<dbReference type="GO" id="GO:0016887">
    <property type="term" value="F:ATP hydrolysis activity"/>
    <property type="evidence" value="ECO:0007669"/>
    <property type="project" value="InterPro"/>
</dbReference>
<dbReference type="RefSeq" id="WP_122227342.1">
    <property type="nucleotide sequence ID" value="NZ_RDQO01000002.1"/>
</dbReference>
<dbReference type="InterPro" id="IPR001482">
    <property type="entry name" value="T2SS/T4SS_dom"/>
</dbReference>
<dbReference type="Gene3D" id="3.40.50.300">
    <property type="entry name" value="P-loop containing nucleotide triphosphate hydrolases"/>
    <property type="match status" value="1"/>
</dbReference>
<dbReference type="EMBL" id="RDQO01000002">
    <property type="protein sequence ID" value="RMX06315.1"/>
    <property type="molecule type" value="Genomic_DNA"/>
</dbReference>
<comment type="caution">
    <text evidence="3">The sequence shown here is derived from an EMBL/GenBank/DDBJ whole genome shotgun (WGS) entry which is preliminary data.</text>
</comment>
<keyword evidence="4" id="KW-1185">Reference proteome</keyword>
<dbReference type="CDD" id="cd01130">
    <property type="entry name" value="VirB11-like_ATPase"/>
    <property type="match status" value="1"/>
</dbReference>
<dbReference type="Gene3D" id="3.30.450.380">
    <property type="match status" value="1"/>
</dbReference>
<protein>
    <submittedName>
        <fullName evidence="3">CpaF family protein</fullName>
    </submittedName>
</protein>
<sequence>MTTEAYSPPLANAQSSAFENSPLYAELKDRAHEHLLSRIEELGAEFGRWSQAAIAQFVLLELDSFIRLHSVPVNEQEALLVARALTRELTGLGPLQDLLEDPAVEDILINGHANIYVSRGGMLQRESVRFKDDEHVLRIVRRILAPLGRRLDESSPMVDARLPDGGRINVIIGPLAIDGPSVSIRKFRKDPLTPAELVQLGTFNEDICRILEMAVQSRCNILVSGGTSSGKTSLLNALASFIPGSERIVSIEDTAELSLNHSHVVRLESRPGGFDGTGLVSIRDLLRNSLRMRPDRIIVGEVRGGEVLELLQAMNTGHDGSMGTIHASSPRECLYRAEMLAGFAGFQGSEVSLRRQIANAVDFIVQIGRLSNGRRRLLSLTEVTGMTDNMISMQELYRYEPYVGADGQEQDQWVSLGISPHSPKLQAWWRMQQQAGGARY</sequence>
<comment type="similarity">
    <text evidence="1">Belongs to the GSP E family.</text>
</comment>
<dbReference type="SUPFAM" id="SSF52540">
    <property type="entry name" value="P-loop containing nucleoside triphosphate hydrolases"/>
    <property type="match status" value="1"/>
</dbReference>
<accession>A0A3M6QTG0</accession>
<dbReference type="PANTHER" id="PTHR30486">
    <property type="entry name" value="TWITCHING MOTILITY PROTEIN PILT"/>
    <property type="match status" value="1"/>
</dbReference>
<dbReference type="InterPro" id="IPR050921">
    <property type="entry name" value="T4SS_GSP_E_ATPase"/>
</dbReference>
<dbReference type="InterPro" id="IPR027417">
    <property type="entry name" value="P-loop_NTPase"/>
</dbReference>
<name>A0A3M6QTG0_9BURK</name>
<reference evidence="3 4" key="1">
    <citation type="submission" date="2018-10" db="EMBL/GenBank/DDBJ databases">
        <title>Draft genome of Cortibacter populi DSM10536.</title>
        <authorList>
            <person name="Bernier A.-M."/>
            <person name="Bernard K."/>
        </authorList>
    </citation>
    <scope>NUCLEOTIDE SEQUENCE [LARGE SCALE GENOMIC DNA]</scope>
    <source>
        <strain evidence="3 4">DSM 105136</strain>
    </source>
</reference>
<dbReference type="AlphaFoldDB" id="A0A3M6QTG0"/>